<evidence type="ECO:0000313" key="18">
    <source>
        <dbReference type="Ensembl" id="ENSEBUP00000009190.1"/>
    </source>
</evidence>
<dbReference type="PROSITE" id="PS51918">
    <property type="entry name" value="RADICAL_SAM"/>
    <property type="match status" value="1"/>
</dbReference>
<evidence type="ECO:0000259" key="15">
    <source>
        <dbReference type="PROSITE" id="PS50926"/>
    </source>
</evidence>
<keyword evidence="19" id="KW-1185">Reference proteome</keyword>
<dbReference type="SFLD" id="SFLDG01061">
    <property type="entry name" value="methylthiotransferase"/>
    <property type="match status" value="1"/>
</dbReference>
<dbReference type="Pfam" id="PF00919">
    <property type="entry name" value="UPF0004"/>
    <property type="match status" value="1"/>
</dbReference>
<organism evidence="18 19">
    <name type="scientific">Eptatretus burgeri</name>
    <name type="common">Inshore hagfish</name>
    <dbReference type="NCBI Taxonomy" id="7764"/>
    <lineage>
        <taxon>Eukaryota</taxon>
        <taxon>Metazoa</taxon>
        <taxon>Chordata</taxon>
        <taxon>Craniata</taxon>
        <taxon>Vertebrata</taxon>
        <taxon>Cyclostomata</taxon>
        <taxon>Myxini</taxon>
        <taxon>Myxiniformes</taxon>
        <taxon>Myxinidae</taxon>
        <taxon>Eptatretinae</taxon>
        <taxon>Eptatretus</taxon>
    </lineage>
</organism>
<evidence type="ECO:0000256" key="13">
    <source>
        <dbReference type="ARBA" id="ARBA00078249"/>
    </source>
</evidence>
<feature type="domain" description="Radical SAM core" evidence="17">
    <location>
        <begin position="247"/>
        <end position="503"/>
    </location>
</feature>
<dbReference type="GO" id="GO:0035597">
    <property type="term" value="F:tRNA-2-methylthio-N(6)-dimethylallyladenosine(37) synthase activity"/>
    <property type="evidence" value="ECO:0007669"/>
    <property type="project" value="UniProtKB-EC"/>
</dbReference>
<dbReference type="GO" id="GO:0005829">
    <property type="term" value="C:cytosol"/>
    <property type="evidence" value="ECO:0007669"/>
    <property type="project" value="TreeGrafter"/>
</dbReference>
<dbReference type="GO" id="GO:0051539">
    <property type="term" value="F:4 iron, 4 sulfur cluster binding"/>
    <property type="evidence" value="ECO:0007669"/>
    <property type="project" value="UniProtKB-KW"/>
</dbReference>
<comment type="similarity">
    <text evidence="2">Belongs to the methylthiotransferase family. MiaB subfamily.</text>
</comment>
<dbReference type="PANTHER" id="PTHR43020:SF2">
    <property type="entry name" value="MITOCHONDRIAL TRNA METHYLTHIOTRANSFERASE CDK5RAP1"/>
    <property type="match status" value="1"/>
</dbReference>
<evidence type="ECO:0000256" key="14">
    <source>
        <dbReference type="ARBA" id="ARBA00081908"/>
    </source>
</evidence>
<protein>
    <recommendedName>
        <fullName evidence="10">Mitochondrial tRNA methylthiotransferase CDK5RAP1</fullName>
        <ecNumber evidence="8">2.8.4.3</ecNumber>
    </recommendedName>
    <alternativeName>
        <fullName evidence="14">CDK5 activator-binding protein C42</fullName>
    </alternativeName>
    <alternativeName>
        <fullName evidence="12">CDK5 regulatory subunit-associated protein 1</fullName>
    </alternativeName>
    <alternativeName>
        <fullName evidence="13">mt-tRNA-2-methylthio-N6-dimethylallyladenosine synthase</fullName>
    </alternativeName>
    <alternativeName>
        <fullName evidence="11">mt-tRNA-N6-(dimethylallyl)adenosine(37) methylthiotransferase</fullName>
    </alternativeName>
</protein>
<dbReference type="FunFam" id="3.80.30.20:FF:000003">
    <property type="entry name" value="CDK5 regulatory subunit-associated protein 1"/>
    <property type="match status" value="1"/>
</dbReference>
<dbReference type="GO" id="GO:0051246">
    <property type="term" value="P:regulation of protein metabolic process"/>
    <property type="evidence" value="ECO:0007669"/>
    <property type="project" value="UniProtKB-ARBA"/>
</dbReference>
<dbReference type="GO" id="GO:0005739">
    <property type="term" value="C:mitochondrion"/>
    <property type="evidence" value="ECO:0007669"/>
    <property type="project" value="TreeGrafter"/>
</dbReference>
<dbReference type="SUPFAM" id="SSF102114">
    <property type="entry name" value="Radical SAM enzymes"/>
    <property type="match status" value="1"/>
</dbReference>
<dbReference type="AlphaFoldDB" id="A0A8C4Q2X7"/>
<dbReference type="SMART" id="SM00729">
    <property type="entry name" value="Elp3"/>
    <property type="match status" value="1"/>
</dbReference>
<dbReference type="FunFam" id="3.40.50.12160:FF:000003">
    <property type="entry name" value="CDK5 regulatory subunit-associated protein 1"/>
    <property type="match status" value="1"/>
</dbReference>
<evidence type="ECO:0000256" key="1">
    <source>
        <dbReference type="ARBA" id="ARBA00001966"/>
    </source>
</evidence>
<sequence>MGSVTRALLTSRLIWTWRPATGKHLEILSSWRTRSSNVQRPGVRGFCTQGLRGKLEERSVGCTAGGPTLKDFLMPRKDLRDLDPDDDEQVAYLSEVVSNGHGRKVFFETLGCQMNVSDTEIAWAILQQNGFGRTTDVTEADIILLVTCTIREKPELTVWKRVAQYKALKRRRKAHQPHLQIGILGCMAEQLRHDILERERAVDVVAGPDAYRDLPRLLATACSGQQAINVQLSVDETYADVTPVRMQPGAPSAFVSITRGCNNMCSYCVVPFTRGRERSRPLSSVLEEVRNLSQQGVKEVVLLGQNVNSYLDPGVSSMATNPPPPLSKGFRNRCHRKVGGTGFAELLDQVSSVDPEMRIRFTSPHPKDFPDEVLHVIRERPNICKQIHLPAQSGSTRILEAMKRGHTREAYLDLVEHIKKVIPGVCLSSDFIAGFCGETEDDHQETLSLIRTVCYTMAYLFSYSMRKKTHASHRLQDNVPLVTKHRRVTELTETFRSTASSLNSTVVGTTLLVLADKISRRSKAELLGRSEGHSVVFPAALVPTHPGATNLSPIFPGDYVAVRITSSNSQTLKGFPLYHTTLHSFYQSAANVSDAAAS</sequence>
<evidence type="ECO:0000256" key="9">
    <source>
        <dbReference type="ARBA" id="ARBA00052587"/>
    </source>
</evidence>
<keyword evidence="5" id="KW-0479">Metal-binding</keyword>
<dbReference type="Proteomes" id="UP000694388">
    <property type="component" value="Unplaced"/>
</dbReference>
<reference evidence="18" key="1">
    <citation type="submission" date="2025-08" db="UniProtKB">
        <authorList>
            <consortium name="Ensembl"/>
        </authorList>
    </citation>
    <scope>IDENTIFICATION</scope>
</reference>
<keyword evidence="6" id="KW-0408">Iron</keyword>
<dbReference type="PROSITE" id="PS50926">
    <property type="entry name" value="TRAM"/>
    <property type="match status" value="1"/>
</dbReference>
<dbReference type="GeneTree" id="ENSGT00940000165667"/>
<dbReference type="InterPro" id="IPR006638">
    <property type="entry name" value="Elp3/MiaA/NifB-like_rSAM"/>
</dbReference>
<dbReference type="GO" id="GO:0046872">
    <property type="term" value="F:metal ion binding"/>
    <property type="evidence" value="ECO:0007669"/>
    <property type="project" value="UniProtKB-KW"/>
</dbReference>
<dbReference type="InterPro" id="IPR006463">
    <property type="entry name" value="MiaB_methiolase"/>
</dbReference>
<accession>A0A8C4Q2X7</accession>
<dbReference type="Pfam" id="PF04055">
    <property type="entry name" value="Radical_SAM"/>
    <property type="match status" value="1"/>
</dbReference>
<proteinExistence type="inferred from homology"/>
<dbReference type="InterPro" id="IPR058240">
    <property type="entry name" value="rSAM_sf"/>
</dbReference>
<evidence type="ECO:0000256" key="8">
    <source>
        <dbReference type="ARBA" id="ARBA00033765"/>
    </source>
</evidence>
<evidence type="ECO:0000259" key="17">
    <source>
        <dbReference type="PROSITE" id="PS51918"/>
    </source>
</evidence>
<evidence type="ECO:0000256" key="10">
    <source>
        <dbReference type="ARBA" id="ARBA00068865"/>
    </source>
</evidence>
<dbReference type="SFLD" id="SFLDF00413">
    <property type="entry name" value="CDK5RAP1"/>
    <property type="match status" value="1"/>
</dbReference>
<dbReference type="Gene3D" id="3.80.30.20">
    <property type="entry name" value="tm_1862 like domain"/>
    <property type="match status" value="1"/>
</dbReference>
<dbReference type="Gene3D" id="3.40.50.12160">
    <property type="entry name" value="Methylthiotransferase, N-terminal domain"/>
    <property type="match status" value="1"/>
</dbReference>
<evidence type="ECO:0000256" key="6">
    <source>
        <dbReference type="ARBA" id="ARBA00023004"/>
    </source>
</evidence>
<dbReference type="InterPro" id="IPR013848">
    <property type="entry name" value="Methylthiotransferase_N"/>
</dbReference>
<dbReference type="PROSITE" id="PS51449">
    <property type="entry name" value="MTTASE_N"/>
    <property type="match status" value="1"/>
</dbReference>
<dbReference type="Ensembl" id="ENSEBUT00000009709.1">
    <property type="protein sequence ID" value="ENSEBUP00000009190.1"/>
    <property type="gene ID" value="ENSEBUG00000005915.1"/>
</dbReference>
<dbReference type="Pfam" id="PF01938">
    <property type="entry name" value="TRAM"/>
    <property type="match status" value="1"/>
</dbReference>
<dbReference type="NCBIfam" id="TIGR00089">
    <property type="entry name" value="MiaB/RimO family radical SAM methylthiotransferase"/>
    <property type="match status" value="1"/>
</dbReference>
<dbReference type="PANTHER" id="PTHR43020">
    <property type="entry name" value="CDK5 REGULATORY SUBUNIT-ASSOCIATED PROTEIN 1"/>
    <property type="match status" value="1"/>
</dbReference>
<dbReference type="InterPro" id="IPR020612">
    <property type="entry name" value="Methylthiotransferase_CS"/>
</dbReference>
<comment type="catalytic activity">
    <reaction evidence="9">
        <text>N(6)-dimethylallyladenosine(37) in tRNA + (sulfur carrier)-SH + AH2 + 2 S-adenosyl-L-methionine = 2-methylsulfanyl-N(6)-dimethylallyladenosine(37) in tRNA + (sulfur carrier)-H + 5'-deoxyadenosine + L-methionine + A + S-adenosyl-L-homocysteine + 2 H(+)</text>
        <dbReference type="Rhea" id="RHEA:37067"/>
        <dbReference type="Rhea" id="RHEA-COMP:10375"/>
        <dbReference type="Rhea" id="RHEA-COMP:10376"/>
        <dbReference type="Rhea" id="RHEA-COMP:14737"/>
        <dbReference type="Rhea" id="RHEA-COMP:14739"/>
        <dbReference type="ChEBI" id="CHEBI:13193"/>
        <dbReference type="ChEBI" id="CHEBI:15378"/>
        <dbReference type="ChEBI" id="CHEBI:17319"/>
        <dbReference type="ChEBI" id="CHEBI:17499"/>
        <dbReference type="ChEBI" id="CHEBI:29917"/>
        <dbReference type="ChEBI" id="CHEBI:57844"/>
        <dbReference type="ChEBI" id="CHEBI:57856"/>
        <dbReference type="ChEBI" id="CHEBI:59789"/>
        <dbReference type="ChEBI" id="CHEBI:64428"/>
        <dbReference type="ChEBI" id="CHEBI:74415"/>
        <dbReference type="ChEBI" id="CHEBI:74417"/>
        <dbReference type="EC" id="2.8.4.3"/>
    </reaction>
    <physiologicalReaction direction="left-to-right" evidence="9">
        <dbReference type="Rhea" id="RHEA:37068"/>
    </physiologicalReaction>
</comment>
<evidence type="ECO:0000256" key="4">
    <source>
        <dbReference type="ARBA" id="ARBA00022691"/>
    </source>
</evidence>
<evidence type="ECO:0000256" key="7">
    <source>
        <dbReference type="ARBA" id="ARBA00023014"/>
    </source>
</evidence>
<evidence type="ECO:0000259" key="16">
    <source>
        <dbReference type="PROSITE" id="PS51449"/>
    </source>
</evidence>
<dbReference type="InterPro" id="IPR038135">
    <property type="entry name" value="Methylthiotransferase_N_sf"/>
</dbReference>
<feature type="domain" description="TRAM" evidence="15">
    <location>
        <begin position="504"/>
        <end position="578"/>
    </location>
</feature>
<keyword evidence="7" id="KW-0411">Iron-sulfur</keyword>
<evidence type="ECO:0000256" key="12">
    <source>
        <dbReference type="ARBA" id="ARBA00078237"/>
    </source>
</evidence>
<dbReference type="InterPro" id="IPR007197">
    <property type="entry name" value="rSAM"/>
</dbReference>
<keyword evidence="4" id="KW-0949">S-adenosyl-L-methionine</keyword>
<dbReference type="InterPro" id="IPR023404">
    <property type="entry name" value="rSAM_horseshoe"/>
</dbReference>
<dbReference type="EC" id="2.8.4.3" evidence="8"/>
<evidence type="ECO:0000256" key="11">
    <source>
        <dbReference type="ARBA" id="ARBA00077166"/>
    </source>
</evidence>
<name>A0A8C4Q2X7_EPTBU</name>
<dbReference type="SFLD" id="SFLDS00029">
    <property type="entry name" value="Radical_SAM"/>
    <property type="match status" value="1"/>
</dbReference>
<dbReference type="InterPro" id="IPR002792">
    <property type="entry name" value="TRAM_dom"/>
</dbReference>
<evidence type="ECO:0000256" key="2">
    <source>
        <dbReference type="ARBA" id="ARBA00009815"/>
    </source>
</evidence>
<evidence type="ECO:0000313" key="19">
    <source>
        <dbReference type="Proteomes" id="UP000694388"/>
    </source>
</evidence>
<dbReference type="SFLD" id="SFLDF00273">
    <property type="entry name" value="(dimethylallyl)adenosine_tRNA"/>
    <property type="match status" value="1"/>
</dbReference>
<comment type="cofactor">
    <cofactor evidence="1">
        <name>[4Fe-4S] cluster</name>
        <dbReference type="ChEBI" id="CHEBI:49883"/>
    </cofactor>
</comment>
<feature type="domain" description="MTTase N-terminal" evidence="16">
    <location>
        <begin position="103"/>
        <end position="223"/>
    </location>
</feature>
<dbReference type="PROSITE" id="PS01278">
    <property type="entry name" value="MTTASE_RADICAL"/>
    <property type="match status" value="1"/>
</dbReference>
<dbReference type="SFLD" id="SFLDG01082">
    <property type="entry name" value="B12-binding_domain_containing"/>
    <property type="match status" value="1"/>
</dbReference>
<evidence type="ECO:0000256" key="5">
    <source>
        <dbReference type="ARBA" id="ARBA00022723"/>
    </source>
</evidence>
<dbReference type="InterPro" id="IPR005839">
    <property type="entry name" value="Methylthiotransferase"/>
</dbReference>
<reference evidence="18" key="2">
    <citation type="submission" date="2025-09" db="UniProtKB">
        <authorList>
            <consortium name="Ensembl"/>
        </authorList>
    </citation>
    <scope>IDENTIFICATION</scope>
</reference>
<evidence type="ECO:0000256" key="3">
    <source>
        <dbReference type="ARBA" id="ARBA00022485"/>
    </source>
</evidence>
<keyword evidence="3" id="KW-0004">4Fe-4S</keyword>